<feature type="domain" description="RNase III" evidence="2">
    <location>
        <begin position="34"/>
        <end position="146"/>
    </location>
</feature>
<evidence type="ECO:0000313" key="4">
    <source>
        <dbReference type="Proteomes" id="UP000663881"/>
    </source>
</evidence>
<feature type="non-terminal residue" evidence="3">
    <location>
        <position position="146"/>
    </location>
</feature>
<dbReference type="InterPro" id="IPR000999">
    <property type="entry name" value="RNase_III_dom"/>
</dbReference>
<evidence type="ECO:0000256" key="1">
    <source>
        <dbReference type="ARBA" id="ARBA00022801"/>
    </source>
</evidence>
<keyword evidence="1" id="KW-0378">Hydrolase</keyword>
<dbReference type="Pfam" id="PF00636">
    <property type="entry name" value="Ribonuclease_3"/>
    <property type="match status" value="1"/>
</dbReference>
<name>A0A820P133_9BILA</name>
<accession>A0A820P133</accession>
<dbReference type="GO" id="GO:0004525">
    <property type="term" value="F:ribonuclease III activity"/>
    <property type="evidence" value="ECO:0007669"/>
    <property type="project" value="InterPro"/>
</dbReference>
<dbReference type="GO" id="GO:0031054">
    <property type="term" value="P:pre-miRNA processing"/>
    <property type="evidence" value="ECO:0007669"/>
    <property type="project" value="TreeGrafter"/>
</dbReference>
<dbReference type="AlphaFoldDB" id="A0A820P133"/>
<organism evidence="3 4">
    <name type="scientific">Adineta steineri</name>
    <dbReference type="NCBI Taxonomy" id="433720"/>
    <lineage>
        <taxon>Eukaryota</taxon>
        <taxon>Metazoa</taxon>
        <taxon>Spiralia</taxon>
        <taxon>Gnathifera</taxon>
        <taxon>Rotifera</taxon>
        <taxon>Eurotatoria</taxon>
        <taxon>Bdelloidea</taxon>
        <taxon>Adinetida</taxon>
        <taxon>Adinetidae</taxon>
        <taxon>Adineta</taxon>
    </lineage>
</organism>
<gene>
    <name evidence="3" type="ORF">OKA104_LOCUS51124</name>
</gene>
<dbReference type="GO" id="GO:0005737">
    <property type="term" value="C:cytoplasm"/>
    <property type="evidence" value="ECO:0007669"/>
    <property type="project" value="TreeGrafter"/>
</dbReference>
<dbReference type="GO" id="GO:0005634">
    <property type="term" value="C:nucleus"/>
    <property type="evidence" value="ECO:0007669"/>
    <property type="project" value="TreeGrafter"/>
</dbReference>
<dbReference type="Gene3D" id="1.10.1520.10">
    <property type="entry name" value="Ribonuclease III domain"/>
    <property type="match status" value="1"/>
</dbReference>
<dbReference type="SMART" id="SM00535">
    <property type="entry name" value="RIBOc"/>
    <property type="match status" value="1"/>
</dbReference>
<dbReference type="GO" id="GO:0030422">
    <property type="term" value="P:siRNA processing"/>
    <property type="evidence" value="ECO:0007669"/>
    <property type="project" value="TreeGrafter"/>
</dbReference>
<reference evidence="3" key="1">
    <citation type="submission" date="2021-02" db="EMBL/GenBank/DDBJ databases">
        <authorList>
            <person name="Nowell W R."/>
        </authorList>
    </citation>
    <scope>NUCLEOTIDE SEQUENCE</scope>
</reference>
<feature type="non-terminal residue" evidence="3">
    <location>
        <position position="1"/>
    </location>
</feature>
<dbReference type="PANTHER" id="PTHR14950:SF37">
    <property type="entry name" value="ENDORIBONUCLEASE DICER"/>
    <property type="match status" value="1"/>
</dbReference>
<dbReference type="GO" id="GO:0004530">
    <property type="term" value="F:deoxyribonuclease I activity"/>
    <property type="evidence" value="ECO:0007669"/>
    <property type="project" value="TreeGrafter"/>
</dbReference>
<dbReference type="InterPro" id="IPR036389">
    <property type="entry name" value="RNase_III_sf"/>
</dbReference>
<dbReference type="Proteomes" id="UP000663881">
    <property type="component" value="Unassembled WGS sequence"/>
</dbReference>
<comment type="caution">
    <text evidence="3">The sequence shown here is derived from an EMBL/GenBank/DDBJ whole genome shotgun (WGS) entry which is preliminary data.</text>
</comment>
<proteinExistence type="predicted"/>
<dbReference type="GO" id="GO:0006309">
    <property type="term" value="P:apoptotic DNA fragmentation"/>
    <property type="evidence" value="ECO:0007669"/>
    <property type="project" value="TreeGrafter"/>
</dbReference>
<evidence type="ECO:0000259" key="2">
    <source>
        <dbReference type="PROSITE" id="PS50142"/>
    </source>
</evidence>
<protein>
    <recommendedName>
        <fullName evidence="2">RNase III domain-containing protein</fullName>
    </recommendedName>
</protein>
<dbReference type="EMBL" id="CAJOAY010027082">
    <property type="protein sequence ID" value="CAF4395857.1"/>
    <property type="molecule type" value="Genomic_DNA"/>
</dbReference>
<dbReference type="PROSITE" id="PS50142">
    <property type="entry name" value="RNASE_3_2"/>
    <property type="match status" value="1"/>
</dbReference>
<dbReference type="PANTHER" id="PTHR14950">
    <property type="entry name" value="DICER-RELATED"/>
    <property type="match status" value="1"/>
</dbReference>
<dbReference type="SUPFAM" id="SSF69065">
    <property type="entry name" value="RNase III domain-like"/>
    <property type="match status" value="1"/>
</dbReference>
<dbReference type="PROSITE" id="PS00517">
    <property type="entry name" value="RNASE_3_1"/>
    <property type="match status" value="1"/>
</dbReference>
<dbReference type="GO" id="GO:0003723">
    <property type="term" value="F:RNA binding"/>
    <property type="evidence" value="ECO:0007669"/>
    <property type="project" value="TreeGrafter"/>
</dbReference>
<dbReference type="CDD" id="cd00593">
    <property type="entry name" value="RIBOc"/>
    <property type="match status" value="1"/>
</dbReference>
<sequence length="146" mass="16790">ILEEIMKVPPILCSYLQNEESNRIVEKFYKEQAFCSVEKTINYKFNNKAYLIAAFTHPSSFANRLTNCYERLEFLGDAVLDFLVTRYIFVNDKNITPGRVTDIRQDLSNNGRLAYILVACGLHTKILHNSPDLFGKISVYVGDEEL</sequence>
<evidence type="ECO:0000313" key="3">
    <source>
        <dbReference type="EMBL" id="CAF4395857.1"/>
    </source>
</evidence>